<dbReference type="Gene3D" id="3.30.530.20">
    <property type="match status" value="1"/>
</dbReference>
<evidence type="ECO:0000313" key="2">
    <source>
        <dbReference type="Proteomes" id="UP000620591"/>
    </source>
</evidence>
<name>A0A8I0EXF6_9ACTN</name>
<dbReference type="InterPro" id="IPR023393">
    <property type="entry name" value="START-like_dom_sf"/>
</dbReference>
<comment type="caution">
    <text evidence="1">The sequence shown here is derived from an EMBL/GenBank/DDBJ whole genome shotgun (WGS) entry which is preliminary data.</text>
</comment>
<dbReference type="Pfam" id="PF10604">
    <property type="entry name" value="Polyketide_cyc2"/>
    <property type="match status" value="1"/>
</dbReference>
<sequence length="157" mass="17443">MTDDVVLRYGRTYPLTVDDAFDRLLALELPALFSRRYAAIPPISAVLDQAGPWATPGQTRTIRLADGGTMREELTAVERPDRFTYRISGITGPMKPLVSSLDGAWSFEPAGTGVRIAWTWTVRPAGRPGTLAMPVFSRMWRGYARQAFENIDRLLVG</sequence>
<evidence type="ECO:0000313" key="1">
    <source>
        <dbReference type="EMBL" id="MBC9226880.1"/>
    </source>
</evidence>
<dbReference type="InterPro" id="IPR019587">
    <property type="entry name" value="Polyketide_cyclase/dehydratase"/>
</dbReference>
<dbReference type="RefSeq" id="WP_187769625.1">
    <property type="nucleotide sequence ID" value="NZ_JACTVM010000003.1"/>
</dbReference>
<proteinExistence type="predicted"/>
<gene>
    <name evidence="1" type="ORF">IBG24_11170</name>
</gene>
<protein>
    <submittedName>
        <fullName evidence="1">SRPBCC family protein</fullName>
    </submittedName>
</protein>
<accession>A0A8I0EXF6</accession>
<reference evidence="2" key="1">
    <citation type="submission" date="2022-11" db="EMBL/GenBank/DDBJ databases">
        <title>Novel species in genus Aeromicrobium.</title>
        <authorList>
            <person name="Zhang G."/>
        </authorList>
    </citation>
    <scope>NUCLEOTIDE SEQUENCE [LARGE SCALE GENOMIC DNA]</scope>
    <source>
        <strain evidence="2">zg-636</strain>
    </source>
</reference>
<dbReference type="AlphaFoldDB" id="A0A8I0EXF6"/>
<organism evidence="1 2">
    <name type="scientific">Aeromicrobium senzhongii</name>
    <dbReference type="NCBI Taxonomy" id="2663859"/>
    <lineage>
        <taxon>Bacteria</taxon>
        <taxon>Bacillati</taxon>
        <taxon>Actinomycetota</taxon>
        <taxon>Actinomycetes</taxon>
        <taxon>Propionibacteriales</taxon>
        <taxon>Nocardioidaceae</taxon>
        <taxon>Aeromicrobium</taxon>
    </lineage>
</organism>
<dbReference type="EMBL" id="JACTVM010000003">
    <property type="protein sequence ID" value="MBC9226880.1"/>
    <property type="molecule type" value="Genomic_DNA"/>
</dbReference>
<dbReference type="SUPFAM" id="SSF55961">
    <property type="entry name" value="Bet v1-like"/>
    <property type="match status" value="1"/>
</dbReference>
<dbReference type="Proteomes" id="UP000620591">
    <property type="component" value="Unassembled WGS sequence"/>
</dbReference>